<reference evidence="3" key="1">
    <citation type="submission" date="2017-05" db="EMBL/GenBank/DDBJ databases">
        <title>Complete and WGS of Bordetella genogroups.</title>
        <authorList>
            <person name="Spilker T."/>
            <person name="Lipuma J."/>
        </authorList>
    </citation>
    <scope>NUCLEOTIDE SEQUENCE [LARGE SCALE GENOMIC DNA]</scope>
    <source>
        <strain evidence="3">AU6712</strain>
    </source>
</reference>
<organism evidence="2 3">
    <name type="scientific">Bordetella genomosp. 12</name>
    <dbReference type="NCBI Taxonomy" id="463035"/>
    <lineage>
        <taxon>Bacteria</taxon>
        <taxon>Pseudomonadati</taxon>
        <taxon>Pseudomonadota</taxon>
        <taxon>Betaproteobacteria</taxon>
        <taxon>Burkholderiales</taxon>
        <taxon>Alcaligenaceae</taxon>
        <taxon>Bordetella</taxon>
    </lineage>
</organism>
<sequence>MTPTLHHRRHTFGLIVAALLATASSGAQAADPVPPLMQVPAGNYVAWRTTAQGVVHYQCQAATGTPAWAIASSQAKLTGTAGSPNGNYTSPPETWTAADGSSVTGMEVVRVRSGNDQLYDQLVMANPVQGAGVLVRVTYIQRLVSAGGGIPAAACDNSRLGQGADSPFKAEYVFWAPN</sequence>
<evidence type="ECO:0008006" key="4">
    <source>
        <dbReference type="Google" id="ProtNLM"/>
    </source>
</evidence>
<feature type="signal peptide" evidence="1">
    <location>
        <begin position="1"/>
        <end position="29"/>
    </location>
</feature>
<evidence type="ECO:0000313" key="3">
    <source>
        <dbReference type="Proteomes" id="UP000216429"/>
    </source>
</evidence>
<dbReference type="Proteomes" id="UP000216429">
    <property type="component" value="Unassembled WGS sequence"/>
</dbReference>
<gene>
    <name evidence="2" type="ORF">CAL22_13455</name>
</gene>
<dbReference type="InterPro" id="IPR021851">
    <property type="entry name" value="DUF3455"/>
</dbReference>
<name>A0A261VBH2_9BORD</name>
<evidence type="ECO:0000256" key="1">
    <source>
        <dbReference type="SAM" id="SignalP"/>
    </source>
</evidence>
<proteinExistence type="predicted"/>
<keyword evidence="3" id="KW-1185">Reference proteome</keyword>
<protein>
    <recommendedName>
        <fullName evidence="4">DUF3455 domain-containing protein</fullName>
    </recommendedName>
</protein>
<comment type="caution">
    <text evidence="2">The sequence shown here is derived from an EMBL/GenBank/DDBJ whole genome shotgun (WGS) entry which is preliminary data.</text>
</comment>
<feature type="chain" id="PRO_5013397268" description="DUF3455 domain-containing protein" evidence="1">
    <location>
        <begin position="30"/>
        <end position="178"/>
    </location>
</feature>
<accession>A0A261VBH2</accession>
<dbReference type="RefSeq" id="WP_094814073.1">
    <property type="nucleotide sequence ID" value="NZ_NEVU01000003.1"/>
</dbReference>
<dbReference type="Pfam" id="PF11937">
    <property type="entry name" value="DUF3455"/>
    <property type="match status" value="1"/>
</dbReference>
<dbReference type="AlphaFoldDB" id="A0A261VBH2"/>
<dbReference type="OrthoDB" id="193535at2"/>
<dbReference type="EMBL" id="NEVU01000003">
    <property type="protein sequence ID" value="OZI70902.1"/>
    <property type="molecule type" value="Genomic_DNA"/>
</dbReference>
<evidence type="ECO:0000313" key="2">
    <source>
        <dbReference type="EMBL" id="OZI70902.1"/>
    </source>
</evidence>
<keyword evidence="1" id="KW-0732">Signal</keyword>